<sequence length="64" mass="7276">ALQFPSLSPTARPLTNLPESSQWFVTSQPTTSSSYTSWIITEWKSLLLPRIKQIFFCQSKSCPI</sequence>
<name>A0A0K2TKX0_LEPSM</name>
<dbReference type="AlphaFoldDB" id="A0A0K2TKX0"/>
<accession>A0A0K2TKX0</accession>
<protein>
    <submittedName>
        <fullName evidence="1">Uncharacterized protein</fullName>
    </submittedName>
</protein>
<proteinExistence type="predicted"/>
<feature type="non-terminal residue" evidence="1">
    <location>
        <position position="1"/>
    </location>
</feature>
<reference evidence="1" key="1">
    <citation type="submission" date="2014-05" db="EMBL/GenBank/DDBJ databases">
        <authorList>
            <person name="Chronopoulou M."/>
        </authorList>
    </citation>
    <scope>NUCLEOTIDE SEQUENCE</scope>
    <source>
        <tissue evidence="1">Whole organism</tissue>
    </source>
</reference>
<organism evidence="1">
    <name type="scientific">Lepeophtheirus salmonis</name>
    <name type="common">Salmon louse</name>
    <name type="synonym">Caligus salmonis</name>
    <dbReference type="NCBI Taxonomy" id="72036"/>
    <lineage>
        <taxon>Eukaryota</taxon>
        <taxon>Metazoa</taxon>
        <taxon>Ecdysozoa</taxon>
        <taxon>Arthropoda</taxon>
        <taxon>Crustacea</taxon>
        <taxon>Multicrustacea</taxon>
        <taxon>Hexanauplia</taxon>
        <taxon>Copepoda</taxon>
        <taxon>Siphonostomatoida</taxon>
        <taxon>Caligidae</taxon>
        <taxon>Lepeophtheirus</taxon>
    </lineage>
</organism>
<evidence type="ECO:0000313" key="1">
    <source>
        <dbReference type="EMBL" id="CDW26151.1"/>
    </source>
</evidence>
<dbReference type="EMBL" id="HACA01008790">
    <property type="protein sequence ID" value="CDW26151.1"/>
    <property type="molecule type" value="Transcribed_RNA"/>
</dbReference>